<sequence>MEKQKENLHSPDTVLGDYLRNSESETESCTSDLEIVKEPKPASRWSEFLQLFKSKSKRHLATFHPQNALKLSKRFSSSMREEVIGVPTPIFDAGFNYFKPQWKNFTFSELQTASKNFSQGYLIGKGGYAEVYKGCLQSGQLVAIKRLTRGPMEERTGDFLSELGIMAHINHPNTAKMIGYGLEGGLFLVLELSPHGSLASLLQGSKEKLKWNIRYQIALGTARGLLYLHDGCQRRIIHRDIKAANILLTEDFEPQICDFGLAKWLPGQWTHLTVSKFEGTFGYLAPEFLMHGIVDEKTDVFAFGVLLLELITGRRALDYSQQSLVMWAKPLLKKNRIRDLIDPLLADYDQIEMNLMILAAFLCVQESSIRRPRMSQACLNVLYLSATASQRQLWQLRTSKKIETEDDSSSNNNNYAVRTAKLSSRLCQRLSFSGYPMIVGHRGTSSTAQVSVLPEDEGGGFEDMDPCLKQVTWAGFDKLERHPGAIKHVLLVGYVNGFQVIDVEDASNFSELVSMHNGPVTYLQILPIPPKYDSKEETSLLHPILLVVAGEKGSCRRPGHNHTSDSQSCNSISPSNTIQFYSFRSNCYVKVLSFPSPVLMVRSSPQIIAVGLKSQIYCIDNLSLENKFNVSTYPVPQFEGQGQVNTGYGPMAVGPRWLAYAAENPHVSCTGCSTPKTFPGVSPSTSPGNESLMARYAMQSGKQFATGIMNLGDMGYKTLSKYCPDFLPDVAGSPGWNARKPTTPQMEKAGTVVIKDVLSTAVISQFRAHTSPISALCFDPSGTLLVTASVHGNNINIFRIMPSPRRGGQNCYNWNSSHVHLYKLYRGVTAAVSLYNVFNFYLSDLHLLLTGPWWSTSSFTLKEHQSLHPSTLTLTVVARIKDGSSSLLHTMGVAASSATGMKLAPTGAIAAIFHTSTTHCRQDVHIAAASLEHLLVFTSTGFVVQHKLLPSAETDGSPKFQPGPHERTQDEVFRVNAEPIQWWDVCRRSDHPERGECSFTTTFDGDKDPAVDSSRMVFLENESAGFNKSVKKNTIKAADRSNWYLSNAEVQMHSARSQIWRNFKIFFHVVSPPRSLGYACGELEIERVPSHEVEIKEKDLLPVFDHFHSMKSPWFDRGVGLGCDISSPLVNHQARDKVNEAIVICHSNPASLSSTESSDGGSSRRVENFPDLDQLNVDKLLTATGRIMIDSSEEETGTTRSRMHMEVDHKPMTPFILPSEHFTTNCCIRDSPLSGFPLVSSKLSPNGRNTDEKLVDFMHVFEESYCSVSECCSPPTGPPQFAEVPNDKLVSSSVPCKKEEPQDDGVLSGVCLTPLKKLQKLQDDSSPDFVVEVVSLFFQDSENLLNNLATALHQRVVDFKQVDSHVHQFKGSSSSIGANRVKNACVAFRKFCEEKNLEGCLNYLHHIKHEYYLVKNKLETLFRLEQQILAAGGTVPLIA</sequence>
<reference evidence="2" key="1">
    <citation type="journal article" date="2023" name="Nat. Plants">
        <title>Single-cell RNA sequencing provides a high-resolution roadmap for understanding the multicellular compartmentation of specialized metabolism.</title>
        <authorList>
            <person name="Sun S."/>
            <person name="Shen X."/>
            <person name="Li Y."/>
            <person name="Li Y."/>
            <person name="Wang S."/>
            <person name="Li R."/>
            <person name="Zhang H."/>
            <person name="Shen G."/>
            <person name="Guo B."/>
            <person name="Wei J."/>
            <person name="Xu J."/>
            <person name="St-Pierre B."/>
            <person name="Chen S."/>
            <person name="Sun C."/>
        </authorList>
    </citation>
    <scope>NUCLEOTIDE SEQUENCE [LARGE SCALE GENOMIC DNA]</scope>
</reference>
<keyword evidence="2" id="KW-1185">Reference proteome</keyword>
<comment type="caution">
    <text evidence="1">The sequence shown here is derived from an EMBL/GenBank/DDBJ whole genome shotgun (WGS) entry which is preliminary data.</text>
</comment>
<evidence type="ECO:0000313" key="1">
    <source>
        <dbReference type="EMBL" id="KAI5680353.1"/>
    </source>
</evidence>
<name>A0ACC0C6F4_CATRO</name>
<evidence type="ECO:0000313" key="2">
    <source>
        <dbReference type="Proteomes" id="UP001060085"/>
    </source>
</evidence>
<dbReference type="EMBL" id="CM044701">
    <property type="protein sequence ID" value="KAI5680353.1"/>
    <property type="molecule type" value="Genomic_DNA"/>
</dbReference>
<gene>
    <name evidence="1" type="ORF">M9H77_01580</name>
</gene>
<proteinExistence type="predicted"/>
<organism evidence="1 2">
    <name type="scientific">Catharanthus roseus</name>
    <name type="common">Madagascar periwinkle</name>
    <name type="synonym">Vinca rosea</name>
    <dbReference type="NCBI Taxonomy" id="4058"/>
    <lineage>
        <taxon>Eukaryota</taxon>
        <taxon>Viridiplantae</taxon>
        <taxon>Streptophyta</taxon>
        <taxon>Embryophyta</taxon>
        <taxon>Tracheophyta</taxon>
        <taxon>Spermatophyta</taxon>
        <taxon>Magnoliopsida</taxon>
        <taxon>eudicotyledons</taxon>
        <taxon>Gunneridae</taxon>
        <taxon>Pentapetalae</taxon>
        <taxon>asterids</taxon>
        <taxon>lamiids</taxon>
        <taxon>Gentianales</taxon>
        <taxon>Apocynaceae</taxon>
        <taxon>Rauvolfioideae</taxon>
        <taxon>Vinceae</taxon>
        <taxon>Catharanthinae</taxon>
        <taxon>Catharanthus</taxon>
    </lineage>
</organism>
<dbReference type="Proteomes" id="UP001060085">
    <property type="component" value="Linkage Group LG01"/>
</dbReference>
<protein>
    <submittedName>
        <fullName evidence="1">Uncharacterized protein</fullName>
    </submittedName>
</protein>
<accession>A0ACC0C6F4</accession>